<evidence type="ECO:0000313" key="3">
    <source>
        <dbReference type="Proteomes" id="UP000503011"/>
    </source>
</evidence>
<sequence>MAHIGAGPADSPAWDGRGGAVEEVSGTRRDGAARSARGGAPGCAARRRAGSPETWTRAGGYTFQDRAMPPTGIGCAGGPPFSREYRARATRVGALMSEIDALMSEIGSHVALPRLTDRLDLLFEAEPMLRHPS</sequence>
<evidence type="ECO:0000256" key="1">
    <source>
        <dbReference type="SAM" id="MobiDB-lite"/>
    </source>
</evidence>
<feature type="compositionally biased region" description="Low complexity" evidence="1">
    <location>
        <begin position="33"/>
        <end position="44"/>
    </location>
</feature>
<organism evidence="2 3">
    <name type="scientific">Phytohabitans suffuscus</name>
    <dbReference type="NCBI Taxonomy" id="624315"/>
    <lineage>
        <taxon>Bacteria</taxon>
        <taxon>Bacillati</taxon>
        <taxon>Actinomycetota</taxon>
        <taxon>Actinomycetes</taxon>
        <taxon>Micromonosporales</taxon>
        <taxon>Micromonosporaceae</taxon>
    </lineage>
</organism>
<dbReference type="Proteomes" id="UP000503011">
    <property type="component" value="Chromosome"/>
</dbReference>
<name>A0A6F8Z0D8_9ACTN</name>
<dbReference type="EMBL" id="AP022871">
    <property type="protein sequence ID" value="BCB91784.1"/>
    <property type="molecule type" value="Genomic_DNA"/>
</dbReference>
<evidence type="ECO:0000313" key="2">
    <source>
        <dbReference type="EMBL" id="BCB91784.1"/>
    </source>
</evidence>
<feature type="region of interest" description="Disordered" evidence="1">
    <location>
        <begin position="1"/>
        <end position="79"/>
    </location>
</feature>
<gene>
    <name evidence="2" type="ORF">Psuf_090970</name>
</gene>
<keyword evidence="3" id="KW-1185">Reference proteome</keyword>
<protein>
    <submittedName>
        <fullName evidence="2">Uncharacterized protein</fullName>
    </submittedName>
</protein>
<reference evidence="2 3" key="1">
    <citation type="submission" date="2020-03" db="EMBL/GenBank/DDBJ databases">
        <title>Whole genome shotgun sequence of Phytohabitans suffuscus NBRC 105367.</title>
        <authorList>
            <person name="Komaki H."/>
            <person name="Tamura T."/>
        </authorList>
    </citation>
    <scope>NUCLEOTIDE SEQUENCE [LARGE SCALE GENOMIC DNA]</scope>
    <source>
        <strain evidence="2 3">NBRC 105367</strain>
    </source>
</reference>
<reference evidence="2 3" key="2">
    <citation type="submission" date="2020-03" db="EMBL/GenBank/DDBJ databases">
        <authorList>
            <person name="Ichikawa N."/>
            <person name="Kimura A."/>
            <person name="Kitahashi Y."/>
            <person name="Uohara A."/>
        </authorList>
    </citation>
    <scope>NUCLEOTIDE SEQUENCE [LARGE SCALE GENOMIC DNA]</scope>
    <source>
        <strain evidence="2 3">NBRC 105367</strain>
    </source>
</reference>
<dbReference type="KEGG" id="psuu:Psuf_090970"/>
<dbReference type="AlphaFoldDB" id="A0A6F8Z0D8"/>
<accession>A0A6F8Z0D8</accession>
<proteinExistence type="predicted"/>